<keyword evidence="4" id="KW-0804">Transcription</keyword>
<dbReference type="Gene3D" id="3.40.190.290">
    <property type="match status" value="1"/>
</dbReference>
<sequence>MELRHLEYFVAVAEERHFTRAAERMRVAQSGLSASIKALERELDAELFVRHTRRVQLTDAGRALLTEANRTLASAAAAREAVAAVRGLVRGSLTVGTEQCLGVIDLPPLLASFRRSHPGVEISLRYAGSGHIVDEIRQGRLNVGFVALPGAAPEGVRLEALATEEMLLLTHPDHVPADLDPCALAAEDFVDFSPDWGARKVNDQLFARHGVDRRVSVEVNDVHTLLDFVHQGLGIAVVPAPVTRKPHAAGLHVARLPAGASWQVSVALPAAAPPGPAAEELLRRIL</sequence>
<evidence type="ECO:0000313" key="7">
    <source>
        <dbReference type="Proteomes" id="UP000219612"/>
    </source>
</evidence>
<dbReference type="FunFam" id="1.10.10.10:FF:000001">
    <property type="entry name" value="LysR family transcriptional regulator"/>
    <property type="match status" value="1"/>
</dbReference>
<evidence type="ECO:0000256" key="4">
    <source>
        <dbReference type="ARBA" id="ARBA00023163"/>
    </source>
</evidence>
<dbReference type="PRINTS" id="PR00039">
    <property type="entry name" value="HTHLYSR"/>
</dbReference>
<dbReference type="GO" id="GO:0003700">
    <property type="term" value="F:DNA-binding transcription factor activity"/>
    <property type="evidence" value="ECO:0007669"/>
    <property type="project" value="InterPro"/>
</dbReference>
<dbReference type="InterPro" id="IPR036388">
    <property type="entry name" value="WH-like_DNA-bd_sf"/>
</dbReference>
<dbReference type="InterPro" id="IPR036390">
    <property type="entry name" value="WH_DNA-bd_sf"/>
</dbReference>
<evidence type="ECO:0000259" key="5">
    <source>
        <dbReference type="PROSITE" id="PS50931"/>
    </source>
</evidence>
<dbReference type="OrthoDB" id="3181812at2"/>
<dbReference type="Proteomes" id="UP000219612">
    <property type="component" value="Unassembled WGS sequence"/>
</dbReference>
<dbReference type="PROSITE" id="PS50931">
    <property type="entry name" value="HTH_LYSR"/>
    <property type="match status" value="1"/>
</dbReference>
<protein>
    <submittedName>
        <fullName evidence="6">DNA-binding transcriptional regulator, LysR family</fullName>
    </submittedName>
</protein>
<gene>
    <name evidence="6" type="ORF">SAMN05421748_10241</name>
</gene>
<name>A0A285GIL6_9ACTN</name>
<organism evidence="6 7">
    <name type="scientific">Paractinoplanes atraurantiacus</name>
    <dbReference type="NCBI Taxonomy" id="1036182"/>
    <lineage>
        <taxon>Bacteria</taxon>
        <taxon>Bacillati</taxon>
        <taxon>Actinomycetota</taxon>
        <taxon>Actinomycetes</taxon>
        <taxon>Micromonosporales</taxon>
        <taxon>Micromonosporaceae</taxon>
        <taxon>Paractinoplanes</taxon>
    </lineage>
</organism>
<reference evidence="6 7" key="1">
    <citation type="submission" date="2017-09" db="EMBL/GenBank/DDBJ databases">
        <authorList>
            <person name="Ehlers B."/>
            <person name="Leendertz F.H."/>
        </authorList>
    </citation>
    <scope>NUCLEOTIDE SEQUENCE [LARGE SCALE GENOMIC DNA]</scope>
    <source>
        <strain evidence="6 7">CGMCC 4.6857</strain>
    </source>
</reference>
<dbReference type="PANTHER" id="PTHR30419">
    <property type="entry name" value="HTH-TYPE TRANSCRIPTIONAL REGULATOR YBHD"/>
    <property type="match status" value="1"/>
</dbReference>
<dbReference type="AlphaFoldDB" id="A0A285GIL6"/>
<accession>A0A285GIL6</accession>
<comment type="similarity">
    <text evidence="1">Belongs to the LysR transcriptional regulatory family.</text>
</comment>
<evidence type="ECO:0000256" key="2">
    <source>
        <dbReference type="ARBA" id="ARBA00023015"/>
    </source>
</evidence>
<keyword evidence="7" id="KW-1185">Reference proteome</keyword>
<evidence type="ECO:0000256" key="1">
    <source>
        <dbReference type="ARBA" id="ARBA00009437"/>
    </source>
</evidence>
<dbReference type="InterPro" id="IPR000847">
    <property type="entry name" value="LysR_HTH_N"/>
</dbReference>
<keyword evidence="3 6" id="KW-0238">DNA-binding</keyword>
<dbReference type="PANTHER" id="PTHR30419:SF31">
    <property type="entry name" value="BLR3139 PROTEIN"/>
    <property type="match status" value="1"/>
</dbReference>
<dbReference type="EMBL" id="OBDY01000002">
    <property type="protein sequence ID" value="SNY23440.1"/>
    <property type="molecule type" value="Genomic_DNA"/>
</dbReference>
<dbReference type="InterPro" id="IPR005119">
    <property type="entry name" value="LysR_subst-bd"/>
</dbReference>
<dbReference type="Gene3D" id="1.10.10.10">
    <property type="entry name" value="Winged helix-like DNA-binding domain superfamily/Winged helix DNA-binding domain"/>
    <property type="match status" value="1"/>
</dbReference>
<evidence type="ECO:0000313" key="6">
    <source>
        <dbReference type="EMBL" id="SNY23440.1"/>
    </source>
</evidence>
<dbReference type="Pfam" id="PF00126">
    <property type="entry name" value="HTH_1"/>
    <property type="match status" value="1"/>
</dbReference>
<dbReference type="RefSeq" id="WP_097318829.1">
    <property type="nucleotide sequence ID" value="NZ_OBDY01000002.1"/>
</dbReference>
<dbReference type="GO" id="GO:0003677">
    <property type="term" value="F:DNA binding"/>
    <property type="evidence" value="ECO:0007669"/>
    <property type="project" value="UniProtKB-KW"/>
</dbReference>
<evidence type="ECO:0000256" key="3">
    <source>
        <dbReference type="ARBA" id="ARBA00023125"/>
    </source>
</evidence>
<keyword evidence="2" id="KW-0805">Transcription regulation</keyword>
<dbReference type="SUPFAM" id="SSF53850">
    <property type="entry name" value="Periplasmic binding protein-like II"/>
    <property type="match status" value="1"/>
</dbReference>
<dbReference type="GO" id="GO:0005829">
    <property type="term" value="C:cytosol"/>
    <property type="evidence" value="ECO:0007669"/>
    <property type="project" value="TreeGrafter"/>
</dbReference>
<dbReference type="Pfam" id="PF03466">
    <property type="entry name" value="LysR_substrate"/>
    <property type="match status" value="1"/>
</dbReference>
<dbReference type="InterPro" id="IPR050950">
    <property type="entry name" value="HTH-type_LysR_regulators"/>
</dbReference>
<feature type="domain" description="HTH lysR-type" evidence="5">
    <location>
        <begin position="1"/>
        <end position="58"/>
    </location>
</feature>
<proteinExistence type="inferred from homology"/>
<dbReference type="SUPFAM" id="SSF46785">
    <property type="entry name" value="Winged helix' DNA-binding domain"/>
    <property type="match status" value="1"/>
</dbReference>